<dbReference type="Pfam" id="PF09411">
    <property type="entry name" value="PagL"/>
    <property type="match status" value="1"/>
</dbReference>
<feature type="chain" id="PRO_5037042410" description="Acyloxyacyl hydrolase" evidence="2">
    <location>
        <begin position="24"/>
        <end position="231"/>
    </location>
</feature>
<keyword evidence="1" id="KW-1133">Transmembrane helix</keyword>
<dbReference type="InterPro" id="IPR018550">
    <property type="entry name" value="Lipid-A_deacylase-rel"/>
</dbReference>
<feature type="signal peptide" evidence="2">
    <location>
        <begin position="1"/>
        <end position="23"/>
    </location>
</feature>
<dbReference type="Proteomes" id="UP000680038">
    <property type="component" value="Unassembled WGS sequence"/>
</dbReference>
<dbReference type="EMBL" id="CAJRAF010000004">
    <property type="protein sequence ID" value="CAG5015950.1"/>
    <property type="molecule type" value="Genomic_DNA"/>
</dbReference>
<evidence type="ECO:0000313" key="4">
    <source>
        <dbReference type="Proteomes" id="UP000680038"/>
    </source>
</evidence>
<feature type="transmembrane region" description="Helical" evidence="1">
    <location>
        <begin position="47"/>
        <end position="63"/>
    </location>
</feature>
<name>A0A916NEE5_9BACT</name>
<protein>
    <recommendedName>
        <fullName evidence="5">Acyloxyacyl hydrolase</fullName>
    </recommendedName>
</protein>
<accession>A0A916NEE5</accession>
<dbReference type="RefSeq" id="WP_215241837.1">
    <property type="nucleotide sequence ID" value="NZ_CAJRAF010000004.1"/>
</dbReference>
<evidence type="ECO:0000313" key="3">
    <source>
        <dbReference type="EMBL" id="CAG5015950.1"/>
    </source>
</evidence>
<sequence length="231" mass="25415">MKTIKVTVFLILAIGAVAGPAWAQYPLGDRWYENPLGLKPLSLHTSMGFVLPALVTGVALVLTKRDSTLQQKFSLYTETGVTFGYKYPHTKVAQSNTGLNFMLRRWLSVGTELSATCPFDDYNRTIGFAIRPFARLYAVNKPAWQLWFESGGGLVYFTDPFPQPNSRDNRTGTSLNGTTKYGIGASVRLGPRAKLLFGARHLHISNGDTKGADRNPSHDSNGLFAGLSWIL</sequence>
<reference evidence="3" key="1">
    <citation type="submission" date="2021-04" db="EMBL/GenBank/DDBJ databases">
        <authorList>
            <person name="Rodrigo-Torres L."/>
            <person name="Arahal R. D."/>
            <person name="Lucena T."/>
        </authorList>
    </citation>
    <scope>NUCLEOTIDE SEQUENCE</scope>
    <source>
        <strain evidence="3">CECT 9275</strain>
    </source>
</reference>
<dbReference type="AlphaFoldDB" id="A0A916NEE5"/>
<evidence type="ECO:0008006" key="5">
    <source>
        <dbReference type="Google" id="ProtNLM"/>
    </source>
</evidence>
<keyword evidence="1" id="KW-0812">Transmembrane</keyword>
<keyword evidence="1" id="KW-0472">Membrane</keyword>
<evidence type="ECO:0000256" key="1">
    <source>
        <dbReference type="SAM" id="Phobius"/>
    </source>
</evidence>
<keyword evidence="4" id="KW-1185">Reference proteome</keyword>
<dbReference type="Gene3D" id="2.40.160.20">
    <property type="match status" value="1"/>
</dbReference>
<keyword evidence="2" id="KW-0732">Signal</keyword>
<organism evidence="3 4">
    <name type="scientific">Dyadobacter helix</name>
    <dbReference type="NCBI Taxonomy" id="2822344"/>
    <lineage>
        <taxon>Bacteria</taxon>
        <taxon>Pseudomonadati</taxon>
        <taxon>Bacteroidota</taxon>
        <taxon>Cytophagia</taxon>
        <taxon>Cytophagales</taxon>
        <taxon>Spirosomataceae</taxon>
        <taxon>Dyadobacter</taxon>
    </lineage>
</organism>
<evidence type="ECO:0000256" key="2">
    <source>
        <dbReference type="SAM" id="SignalP"/>
    </source>
</evidence>
<proteinExistence type="predicted"/>
<gene>
    <name evidence="3" type="ORF">DYBT9275_05448</name>
</gene>
<comment type="caution">
    <text evidence="3">The sequence shown here is derived from an EMBL/GenBank/DDBJ whole genome shotgun (WGS) entry which is preliminary data.</text>
</comment>